<evidence type="ECO:0000313" key="3">
    <source>
        <dbReference type="Proteomes" id="UP001383192"/>
    </source>
</evidence>
<organism evidence="2 3">
    <name type="scientific">Paramarasmius palmivorus</name>
    <dbReference type="NCBI Taxonomy" id="297713"/>
    <lineage>
        <taxon>Eukaryota</taxon>
        <taxon>Fungi</taxon>
        <taxon>Dikarya</taxon>
        <taxon>Basidiomycota</taxon>
        <taxon>Agaricomycotina</taxon>
        <taxon>Agaricomycetes</taxon>
        <taxon>Agaricomycetidae</taxon>
        <taxon>Agaricales</taxon>
        <taxon>Marasmiineae</taxon>
        <taxon>Marasmiaceae</taxon>
        <taxon>Paramarasmius</taxon>
    </lineage>
</organism>
<feature type="transmembrane region" description="Helical" evidence="1">
    <location>
        <begin position="601"/>
        <end position="625"/>
    </location>
</feature>
<feature type="transmembrane region" description="Helical" evidence="1">
    <location>
        <begin position="37"/>
        <end position="59"/>
    </location>
</feature>
<feature type="transmembrane region" description="Helical" evidence="1">
    <location>
        <begin position="547"/>
        <end position="568"/>
    </location>
</feature>
<keyword evidence="1" id="KW-0472">Membrane</keyword>
<keyword evidence="3" id="KW-1185">Reference proteome</keyword>
<dbReference type="Proteomes" id="UP001383192">
    <property type="component" value="Unassembled WGS sequence"/>
</dbReference>
<protein>
    <submittedName>
        <fullName evidence="2">Uncharacterized protein</fullName>
    </submittedName>
</protein>
<evidence type="ECO:0000256" key="1">
    <source>
        <dbReference type="SAM" id="Phobius"/>
    </source>
</evidence>
<accession>A0AAW0BJM6</accession>
<feature type="transmembrane region" description="Helical" evidence="1">
    <location>
        <begin position="489"/>
        <end position="511"/>
    </location>
</feature>
<keyword evidence="1" id="KW-1133">Transmembrane helix</keyword>
<reference evidence="2 3" key="1">
    <citation type="submission" date="2024-01" db="EMBL/GenBank/DDBJ databases">
        <title>A draft genome for a cacao thread blight-causing isolate of Paramarasmius palmivorus.</title>
        <authorList>
            <person name="Baruah I.K."/>
            <person name="Bukari Y."/>
            <person name="Amoako-Attah I."/>
            <person name="Meinhardt L.W."/>
            <person name="Bailey B.A."/>
            <person name="Cohen S.P."/>
        </authorList>
    </citation>
    <scope>NUCLEOTIDE SEQUENCE [LARGE SCALE GENOMIC DNA]</scope>
    <source>
        <strain evidence="2 3">GH-12</strain>
    </source>
</reference>
<gene>
    <name evidence="2" type="ORF">VNI00_015465</name>
</gene>
<keyword evidence="1" id="KW-0812">Transmembrane</keyword>
<dbReference type="AlphaFoldDB" id="A0AAW0BJM6"/>
<comment type="caution">
    <text evidence="2">The sequence shown here is derived from an EMBL/GenBank/DDBJ whole genome shotgun (WGS) entry which is preliminary data.</text>
</comment>
<name>A0AAW0BJM6_9AGAR</name>
<evidence type="ECO:0000313" key="2">
    <source>
        <dbReference type="EMBL" id="KAK7026807.1"/>
    </source>
</evidence>
<feature type="transmembrane region" description="Helical" evidence="1">
    <location>
        <begin position="523"/>
        <end position="541"/>
    </location>
</feature>
<sequence>MSTPELPNDTKTSAKSLLELDPGLGSSPRRKPSGCRFICKSILWVFAGLFGVFVAIISFRSGASFVNGTLRFTHASVYQNQTWEEAVKTWQRYTVARPLIDQEQKFDVGVTVWLRKTEEEMSTVGGDATEQAIYQDIVFRGLKLRDKARLVKIPLQIPPAVFRSENISTSDLSASIILIPQSPSLLDRMTNYSSWGPTPMKPVRNETGYSLDPEALRPSLRDRAIDSFAIRLDLIRLYENKTMAMEGHIYEDDDDEPLFGIKDVPDGNEAVCYALADSGQVVLAKPGHKLQPLIISKSHVLVANETHVFSLQRLMEKHRKLLRYGRLCNQRPGICDRSRRYQTHGHWETLIELGADSNEDSETRNTKSQEWVYPPYLTGIRRVSGPKDLVPVPVTRQICDRNASNATSHLLADRDKETPMNVMWHLTLSVASPGKIATVEMFNSDSDSSSVKNAGPHDSEKEQAADLTRLSVMNAFMGNSPHGHPRRKYAVNFISGIASLGRVIRSMLYWIGRARGSTVHLSIKGTYLIALSYILSAALRFKENSSYWDVLVFPALMLIAVSPVKLVWSNTKWIPSGIEAMKPNHQERASHRLDERFKKRYALVIFIALILLYHFLNPFSVYLISRIDPPKPETTHAWTWAWVFFGPLFITGQLCQIVLNYRSGVFAGDYKLTIYLWAMSIVCDLVSHSEWVMGNDRGGTGWTVGDAGWILSVGVLLLQALSLRDESEPEVEDEHEK</sequence>
<dbReference type="EMBL" id="JAYKXP010000100">
    <property type="protein sequence ID" value="KAK7026807.1"/>
    <property type="molecule type" value="Genomic_DNA"/>
</dbReference>
<feature type="transmembrane region" description="Helical" evidence="1">
    <location>
        <begin position="637"/>
        <end position="660"/>
    </location>
</feature>
<proteinExistence type="predicted"/>